<protein>
    <submittedName>
        <fullName evidence="2">Uncharacterized protein</fullName>
    </submittedName>
</protein>
<dbReference type="RefSeq" id="XP_064658283.1">
    <property type="nucleotide sequence ID" value="XM_064803368.1"/>
</dbReference>
<dbReference type="EMBL" id="JAVRRT010000009">
    <property type="protein sequence ID" value="KAK5168817.1"/>
    <property type="molecule type" value="Genomic_DNA"/>
</dbReference>
<feature type="compositionally biased region" description="Low complexity" evidence="1">
    <location>
        <begin position="132"/>
        <end position="149"/>
    </location>
</feature>
<evidence type="ECO:0000313" key="2">
    <source>
        <dbReference type="EMBL" id="KAK5168817.1"/>
    </source>
</evidence>
<sequence length="193" mass="20726">MSFSMQQPETHPFVVDSEDEFAGTTAQLDSQEDLFICAALYMMILLYTDHAKQTAGDDLRIALPLETFTTGAPTLIILPRANRVDQTVPTLAGAATPTPSDHQLFGLPPRFPPPGSQASSGTPGVHHGPADSSSMATSSTSSQLSQLQARQPDPAREAHERGPPIGARDPMDILNEAPLGGERNLDEETIQRR</sequence>
<gene>
    <name evidence="2" type="ORF">LTR77_006126</name>
</gene>
<feature type="compositionally biased region" description="Basic and acidic residues" evidence="1">
    <location>
        <begin position="153"/>
        <end position="162"/>
    </location>
</feature>
<comment type="caution">
    <text evidence="2">The sequence shown here is derived from an EMBL/GenBank/DDBJ whole genome shotgun (WGS) entry which is preliminary data.</text>
</comment>
<keyword evidence="3" id="KW-1185">Reference proteome</keyword>
<organism evidence="2 3">
    <name type="scientific">Saxophila tyrrhenica</name>
    <dbReference type="NCBI Taxonomy" id="1690608"/>
    <lineage>
        <taxon>Eukaryota</taxon>
        <taxon>Fungi</taxon>
        <taxon>Dikarya</taxon>
        <taxon>Ascomycota</taxon>
        <taxon>Pezizomycotina</taxon>
        <taxon>Dothideomycetes</taxon>
        <taxon>Dothideomycetidae</taxon>
        <taxon>Mycosphaerellales</taxon>
        <taxon>Extremaceae</taxon>
        <taxon>Saxophila</taxon>
    </lineage>
</organism>
<proteinExistence type="predicted"/>
<evidence type="ECO:0000256" key="1">
    <source>
        <dbReference type="SAM" id="MobiDB-lite"/>
    </source>
</evidence>
<dbReference type="Proteomes" id="UP001337655">
    <property type="component" value="Unassembled WGS sequence"/>
</dbReference>
<evidence type="ECO:0000313" key="3">
    <source>
        <dbReference type="Proteomes" id="UP001337655"/>
    </source>
</evidence>
<name>A0AAV9PA14_9PEZI</name>
<feature type="compositionally biased region" description="Basic and acidic residues" evidence="1">
    <location>
        <begin position="183"/>
        <end position="193"/>
    </location>
</feature>
<feature type="region of interest" description="Disordered" evidence="1">
    <location>
        <begin position="91"/>
        <end position="193"/>
    </location>
</feature>
<reference evidence="2 3" key="1">
    <citation type="submission" date="2023-08" db="EMBL/GenBank/DDBJ databases">
        <title>Black Yeasts Isolated from many extreme environments.</title>
        <authorList>
            <person name="Coleine C."/>
            <person name="Stajich J.E."/>
            <person name="Selbmann L."/>
        </authorList>
    </citation>
    <scope>NUCLEOTIDE SEQUENCE [LARGE SCALE GENOMIC DNA]</scope>
    <source>
        <strain evidence="2 3">CCFEE 5935</strain>
    </source>
</reference>
<dbReference type="GeneID" id="89927466"/>
<accession>A0AAV9PA14</accession>
<dbReference type="AlphaFoldDB" id="A0AAV9PA14"/>